<dbReference type="InterPro" id="IPR047709">
    <property type="entry name" value="HpsJ-like"/>
</dbReference>
<reference evidence="1 2" key="1">
    <citation type="submission" date="2020-04" db="EMBL/GenBank/DDBJ databases">
        <authorList>
            <person name="Basu S."/>
            <person name="Maruthanayagam V."/>
            <person name="Chakraborty S."/>
            <person name="Pramanik A."/>
            <person name="Mukherjee J."/>
            <person name="Brink B."/>
        </authorList>
    </citation>
    <scope>NUCLEOTIDE SEQUENCE [LARGE SCALE GENOMIC DNA]</scope>
    <source>
        <strain evidence="1 2">AP17</strain>
    </source>
</reference>
<dbReference type="NCBIfam" id="NF038305">
    <property type="entry name" value="HpsJ_fam"/>
    <property type="match status" value="1"/>
</dbReference>
<gene>
    <name evidence="1" type="ORF">HCG48_05125</name>
</gene>
<accession>A0A6H1U7J5</accession>
<evidence type="ECO:0000313" key="1">
    <source>
        <dbReference type="EMBL" id="QIZ73609.1"/>
    </source>
</evidence>
<organism evidence="1 2">
    <name type="scientific">Oxynema aestuarii AP17</name>
    <dbReference type="NCBI Taxonomy" id="2064643"/>
    <lineage>
        <taxon>Bacteria</taxon>
        <taxon>Bacillati</taxon>
        <taxon>Cyanobacteriota</taxon>
        <taxon>Cyanophyceae</taxon>
        <taxon>Oscillatoriophycideae</taxon>
        <taxon>Oscillatoriales</taxon>
        <taxon>Oscillatoriaceae</taxon>
        <taxon>Oxynema</taxon>
        <taxon>Oxynema aestuarii</taxon>
    </lineage>
</organism>
<sequence>MNRSVDELLRFSADQLKSISRIRLIGYGLLLLALFDFFQTVIPPQFMNAAWELQTMGALMERIPVPLLGLGLVFFGEDYNRSGLESLVVKVLSWLSLLLAILCFLLVPLGIVDSVRVNNQNTQEIAAQADRQLAQLEQIEQQVGGGSQADLQNLATELNRLGLPVDTTNPEQLRGEVLARIPQAREQVQQQARQLQSNRRLALLESSTKWILAAIISAVLFLMIWRGTAWAR</sequence>
<proteinExistence type="predicted"/>
<dbReference type="AlphaFoldDB" id="A0A6H1U7J5"/>
<dbReference type="Proteomes" id="UP000500857">
    <property type="component" value="Chromosome"/>
</dbReference>
<name>A0A6H1U7J5_9CYAN</name>
<keyword evidence="2" id="KW-1185">Reference proteome</keyword>
<protein>
    <submittedName>
        <fullName evidence="1">Uncharacterized protein</fullName>
    </submittedName>
</protein>
<dbReference type="EMBL" id="CP051167">
    <property type="protein sequence ID" value="QIZ73609.1"/>
    <property type="molecule type" value="Genomic_DNA"/>
</dbReference>
<dbReference type="KEGG" id="oxy:HCG48_05125"/>
<evidence type="ECO:0000313" key="2">
    <source>
        <dbReference type="Proteomes" id="UP000500857"/>
    </source>
</evidence>